<name>A0ABQ6LCH2_9RHOB</name>
<evidence type="ECO:0000313" key="2">
    <source>
        <dbReference type="EMBL" id="GMG81062.1"/>
    </source>
</evidence>
<reference evidence="2 3" key="1">
    <citation type="submission" date="2023-04" db="EMBL/GenBank/DDBJ databases">
        <title>Marinoamorphus aggregata gen. nov., sp. Nov., isolate from tissue of brittle star Ophioplocus japonicus.</title>
        <authorList>
            <person name="Kawano K."/>
            <person name="Sawayama S."/>
            <person name="Nakagawa S."/>
        </authorList>
    </citation>
    <scope>NUCLEOTIDE SEQUENCE [LARGE SCALE GENOMIC DNA]</scope>
    <source>
        <strain evidence="2 3">NKW23</strain>
    </source>
</reference>
<evidence type="ECO:0000313" key="3">
    <source>
        <dbReference type="Proteomes" id="UP001239909"/>
    </source>
</evidence>
<feature type="chain" id="PRO_5046024527" evidence="1">
    <location>
        <begin position="25"/>
        <end position="203"/>
    </location>
</feature>
<proteinExistence type="predicted"/>
<comment type="caution">
    <text evidence="2">The sequence shown here is derived from an EMBL/GenBank/DDBJ whole genome shotgun (WGS) entry which is preliminary data.</text>
</comment>
<dbReference type="PANTHER" id="PTHR36573:SF1">
    <property type="entry name" value="INTERMEMBRANE PHOSPHOLIPID TRANSPORT SYSTEM BINDING PROTEIN MLAC"/>
    <property type="match status" value="1"/>
</dbReference>
<sequence length="203" mass="21534">MSLTRRTILHGGAAAFLAAGTAVLAPSAAAALEAEAAMEHVRAAVDEVIALASSPGAAETKAKPLARILTQYAAMPQIARFAAGPIWREMNADQQGRFEKAFLTFLSGVYARRFADYAGQSVTIDKVEDDGRRGLRVKSQVSQPSSTPVMVDWLVSDRPGRVVIADIVIEGVSLLVTQREEVGAMLSARNGDVERLIADLAAS</sequence>
<keyword evidence="3" id="KW-1185">Reference proteome</keyword>
<dbReference type="RefSeq" id="WP_285669687.1">
    <property type="nucleotide sequence ID" value="NZ_BSYI01000002.1"/>
</dbReference>
<protein>
    <submittedName>
        <fullName evidence="2">ABC transporter substrate-binding protein</fullName>
    </submittedName>
</protein>
<dbReference type="PANTHER" id="PTHR36573">
    <property type="entry name" value="INTERMEMBRANE PHOSPHOLIPID TRANSPORT SYSTEM BINDING PROTEIN MLAC"/>
    <property type="match status" value="1"/>
</dbReference>
<dbReference type="Pfam" id="PF05494">
    <property type="entry name" value="MlaC"/>
    <property type="match status" value="1"/>
</dbReference>
<dbReference type="InterPro" id="IPR008869">
    <property type="entry name" value="MlaC/ttg2D"/>
</dbReference>
<dbReference type="Proteomes" id="UP001239909">
    <property type="component" value="Unassembled WGS sequence"/>
</dbReference>
<dbReference type="PROSITE" id="PS51318">
    <property type="entry name" value="TAT"/>
    <property type="match status" value="1"/>
</dbReference>
<dbReference type="InterPro" id="IPR042245">
    <property type="entry name" value="Tgt2/MlaC_sf"/>
</dbReference>
<dbReference type="Gene3D" id="3.10.450.710">
    <property type="entry name" value="Tgt2/MlaC"/>
    <property type="match status" value="1"/>
</dbReference>
<keyword evidence="1" id="KW-0732">Signal</keyword>
<accession>A0ABQ6LCH2</accession>
<organism evidence="2 3">
    <name type="scientific">Paralimibaculum aggregatum</name>
    <dbReference type="NCBI Taxonomy" id="3036245"/>
    <lineage>
        <taxon>Bacteria</taxon>
        <taxon>Pseudomonadati</taxon>
        <taxon>Pseudomonadota</taxon>
        <taxon>Alphaproteobacteria</taxon>
        <taxon>Rhodobacterales</taxon>
        <taxon>Paracoccaceae</taxon>
        <taxon>Paralimibaculum</taxon>
    </lineage>
</organism>
<dbReference type="InterPro" id="IPR006311">
    <property type="entry name" value="TAT_signal"/>
</dbReference>
<dbReference type="EMBL" id="BSYI01000002">
    <property type="protein sequence ID" value="GMG81062.1"/>
    <property type="molecule type" value="Genomic_DNA"/>
</dbReference>
<feature type="signal peptide" evidence="1">
    <location>
        <begin position="1"/>
        <end position="24"/>
    </location>
</feature>
<evidence type="ECO:0000256" key="1">
    <source>
        <dbReference type="SAM" id="SignalP"/>
    </source>
</evidence>
<gene>
    <name evidence="2" type="ORF">LNKW23_02740</name>
</gene>